<protein>
    <submittedName>
        <fullName evidence="2">Uncharacterized protein</fullName>
    </submittedName>
</protein>
<feature type="region of interest" description="Disordered" evidence="1">
    <location>
        <begin position="74"/>
        <end position="95"/>
    </location>
</feature>
<evidence type="ECO:0000256" key="1">
    <source>
        <dbReference type="SAM" id="MobiDB-lite"/>
    </source>
</evidence>
<sequence>MEFPNNQSAQSSEMGELEFVELSSDRSHSHSSYMNDFKEIFNNARATGRKAMHGGDDRTFFEEENDELVNAQLRKKHHQWGGDDEDDEDVDKDEYDLNFPDEYDLRKRGHRGGSEDFGSGVEINNMGDLEFEPTSYNNNQQGYEFRKQMLLQRIGTKMVGGKKELPPAMMKMIELSGTIRNSGPFPGVNLVGVAKLIWDDAISKLGGNSSNIDKIMVIATKSAEKPQIFVEKFTKIRDVGDLVLKSGTFKAVKPMDVGKLVWEEATEQAKSGASLSEIERIAKELAMKNPKSYVDTFKNNKKMKAANK</sequence>
<accession>A0A6C0C9P2</accession>
<dbReference type="AlphaFoldDB" id="A0A6C0C9P2"/>
<name>A0A6C0C9P2_9ZZZZ</name>
<evidence type="ECO:0000313" key="2">
    <source>
        <dbReference type="EMBL" id="QHT01087.1"/>
    </source>
</evidence>
<feature type="region of interest" description="Disordered" evidence="1">
    <location>
        <begin position="1"/>
        <end position="31"/>
    </location>
</feature>
<proteinExistence type="predicted"/>
<feature type="compositionally biased region" description="Polar residues" evidence="1">
    <location>
        <begin position="1"/>
        <end position="13"/>
    </location>
</feature>
<organism evidence="2">
    <name type="scientific">viral metagenome</name>
    <dbReference type="NCBI Taxonomy" id="1070528"/>
    <lineage>
        <taxon>unclassified sequences</taxon>
        <taxon>metagenomes</taxon>
        <taxon>organismal metagenomes</taxon>
    </lineage>
</organism>
<feature type="compositionally biased region" description="Acidic residues" evidence="1">
    <location>
        <begin position="82"/>
        <end position="95"/>
    </location>
</feature>
<reference evidence="2" key="1">
    <citation type="journal article" date="2020" name="Nature">
        <title>Giant virus diversity and host interactions through global metagenomics.</title>
        <authorList>
            <person name="Schulz F."/>
            <person name="Roux S."/>
            <person name="Paez-Espino D."/>
            <person name="Jungbluth S."/>
            <person name="Walsh D.A."/>
            <person name="Denef V.J."/>
            <person name="McMahon K.D."/>
            <person name="Konstantinidis K.T."/>
            <person name="Eloe-Fadrosh E.A."/>
            <person name="Kyrpides N.C."/>
            <person name="Woyke T."/>
        </authorList>
    </citation>
    <scope>NUCLEOTIDE SEQUENCE</scope>
    <source>
        <strain evidence="2">GVMAG-M-3300020192-26</strain>
    </source>
</reference>
<dbReference type="EMBL" id="MN739363">
    <property type="protein sequence ID" value="QHT01087.1"/>
    <property type="molecule type" value="Genomic_DNA"/>
</dbReference>